<dbReference type="EMBL" id="JAADJS010000003">
    <property type="protein sequence ID" value="NGX88674.1"/>
    <property type="molecule type" value="Genomic_DNA"/>
</dbReference>
<gene>
    <name evidence="5" type="ORF">GW579_16470</name>
</gene>
<dbReference type="Gene3D" id="3.40.50.720">
    <property type="entry name" value="NAD(P)-binding Rossmann-like Domain"/>
    <property type="match status" value="1"/>
</dbReference>
<proteinExistence type="inferred from homology"/>
<sequence>MSSQKPLPPSLNQPHVDAYPKPPFERQKQPFPGLASKMVPVPDHGETSYQGSSRLEGRKALVTGGDSGIGRAVAIAFAREGADVAINYLPEEEPDAREVVDLLRSEGRKIIAIPGDLRDEQFCQRLVKEAAEQLGGLDLLVNNAGRQQFCNSIKDLTTEAFDATFKTNVYAMFWITKAALDYLPRGSSVINTTSVQAFLPSENLLDYSQTKASIVAFTKSLAKQLAPDGIRVNAVAPGPYWTVLQTSGGQPQEKVEKFGEQAPLGRPGQPAEIAALYVAFASPESSYSSGQVWCSDGGTGTL</sequence>
<evidence type="ECO:0000256" key="1">
    <source>
        <dbReference type="ARBA" id="ARBA00006484"/>
    </source>
</evidence>
<comment type="similarity">
    <text evidence="1">Belongs to the short-chain dehydrogenases/reductases (SDR) family.</text>
</comment>
<dbReference type="PRINTS" id="PR00081">
    <property type="entry name" value="GDHRDH"/>
</dbReference>
<reference evidence="5 6" key="2">
    <citation type="submission" date="2020-03" db="EMBL/GenBank/DDBJ databases">
        <title>Rahnella aceri sp. nov., isoated from traditional Jeju Makgeolli.</title>
        <authorList>
            <person name="Kim I.S."/>
            <person name="Jeon D."/>
        </authorList>
    </citation>
    <scope>NUCLEOTIDE SEQUENCE [LARGE SCALE GENOMIC DNA]</scope>
    <source>
        <strain evidence="5 6">Lac-M11</strain>
    </source>
</reference>
<evidence type="ECO:0000313" key="5">
    <source>
        <dbReference type="EMBL" id="NGX88674.1"/>
    </source>
</evidence>
<protein>
    <recommendedName>
        <fullName evidence="3">Uncharacterized oxidoreductase YghA</fullName>
    </recommendedName>
</protein>
<dbReference type="PRINTS" id="PR00080">
    <property type="entry name" value="SDRFAMILY"/>
</dbReference>
<dbReference type="PANTHER" id="PTHR48107">
    <property type="entry name" value="NADPH-DEPENDENT ALDEHYDE REDUCTASE-LIKE PROTEIN, CHLOROPLASTIC-RELATED"/>
    <property type="match status" value="1"/>
</dbReference>
<dbReference type="InterPro" id="IPR036291">
    <property type="entry name" value="NAD(P)-bd_dom_sf"/>
</dbReference>
<evidence type="ECO:0000256" key="4">
    <source>
        <dbReference type="SAM" id="MobiDB-lite"/>
    </source>
</evidence>
<dbReference type="SUPFAM" id="SSF51735">
    <property type="entry name" value="NAD(P)-binding Rossmann-fold domains"/>
    <property type="match status" value="1"/>
</dbReference>
<dbReference type="InterPro" id="IPR002347">
    <property type="entry name" value="SDR_fam"/>
</dbReference>
<organism evidence="5 6">
    <name type="scientific">Rahnella contaminans</name>
    <dbReference type="NCBI Taxonomy" id="2703882"/>
    <lineage>
        <taxon>Bacteria</taxon>
        <taxon>Pseudomonadati</taxon>
        <taxon>Pseudomonadota</taxon>
        <taxon>Gammaproteobacteria</taxon>
        <taxon>Enterobacterales</taxon>
        <taxon>Yersiniaceae</taxon>
        <taxon>Rahnella</taxon>
    </lineage>
</organism>
<dbReference type="Proteomes" id="UP000476696">
    <property type="component" value="Unassembled WGS sequence"/>
</dbReference>
<dbReference type="PROSITE" id="PS00061">
    <property type="entry name" value="ADH_SHORT"/>
    <property type="match status" value="1"/>
</dbReference>
<dbReference type="PANTHER" id="PTHR48107:SF16">
    <property type="entry name" value="NADPH-DEPENDENT ALDEHYDE REDUCTASE 1, CHLOROPLASTIC"/>
    <property type="match status" value="1"/>
</dbReference>
<keyword evidence="2" id="KW-0560">Oxidoreductase</keyword>
<dbReference type="RefSeq" id="WP_165060292.1">
    <property type="nucleotide sequence ID" value="NZ_JAADJS010000003.1"/>
</dbReference>
<dbReference type="AlphaFoldDB" id="A0A6M2B898"/>
<keyword evidence="6" id="KW-1185">Reference proteome</keyword>
<evidence type="ECO:0000256" key="3">
    <source>
        <dbReference type="ARBA" id="ARBA00067437"/>
    </source>
</evidence>
<evidence type="ECO:0000313" key="6">
    <source>
        <dbReference type="Proteomes" id="UP000476696"/>
    </source>
</evidence>
<dbReference type="InterPro" id="IPR020904">
    <property type="entry name" value="Sc_DH/Rdtase_CS"/>
</dbReference>
<feature type="region of interest" description="Disordered" evidence="4">
    <location>
        <begin position="1"/>
        <end position="53"/>
    </location>
</feature>
<comment type="caution">
    <text evidence="5">The sequence shown here is derived from an EMBL/GenBank/DDBJ whole genome shotgun (WGS) entry which is preliminary data.</text>
</comment>
<reference evidence="5 6" key="1">
    <citation type="submission" date="2020-01" db="EMBL/GenBank/DDBJ databases">
        <authorList>
            <person name="Lee S.D."/>
        </authorList>
    </citation>
    <scope>NUCLEOTIDE SEQUENCE [LARGE SCALE GENOMIC DNA]</scope>
    <source>
        <strain evidence="5 6">Lac-M11</strain>
    </source>
</reference>
<name>A0A6M2B898_9GAMM</name>
<dbReference type="FunFam" id="3.40.50.720:FF:000097">
    <property type="entry name" value="SDR family oxidoreductase"/>
    <property type="match status" value="1"/>
</dbReference>
<evidence type="ECO:0000256" key="2">
    <source>
        <dbReference type="ARBA" id="ARBA00023002"/>
    </source>
</evidence>
<accession>A0A6M2B898</accession>
<dbReference type="GO" id="GO:0016614">
    <property type="term" value="F:oxidoreductase activity, acting on CH-OH group of donors"/>
    <property type="evidence" value="ECO:0007669"/>
    <property type="project" value="UniProtKB-ARBA"/>
</dbReference>
<dbReference type="Pfam" id="PF13561">
    <property type="entry name" value="adh_short_C2"/>
    <property type="match status" value="1"/>
</dbReference>
<feature type="compositionally biased region" description="Pro residues" evidence="4">
    <location>
        <begin position="1"/>
        <end position="11"/>
    </location>
</feature>